<dbReference type="InterPro" id="IPR036390">
    <property type="entry name" value="WH_DNA-bd_sf"/>
</dbReference>
<keyword evidence="2" id="KW-0805">Transcription regulation</keyword>
<dbReference type="InterPro" id="IPR037171">
    <property type="entry name" value="NagB/RpiA_transferase-like"/>
</dbReference>
<dbReference type="Gene3D" id="1.10.10.10">
    <property type="entry name" value="Winged helix-like DNA-binding domain superfamily/Winged helix DNA-binding domain"/>
    <property type="match status" value="1"/>
</dbReference>
<name>A0A1C3K5N0_9BURK</name>
<dbReference type="InterPro" id="IPR018356">
    <property type="entry name" value="Tscrpt_reg_HTH_DeoR_CS"/>
</dbReference>
<dbReference type="PANTHER" id="PTHR30363:SF4">
    <property type="entry name" value="GLYCEROL-3-PHOSPHATE REGULON REPRESSOR"/>
    <property type="match status" value="1"/>
</dbReference>
<dbReference type="EMBL" id="FLRC01000044">
    <property type="protein sequence ID" value="SBT26819.1"/>
    <property type="molecule type" value="Genomic_DNA"/>
</dbReference>
<dbReference type="PANTHER" id="PTHR30363">
    <property type="entry name" value="HTH-TYPE TRANSCRIPTIONAL REGULATOR SRLR-RELATED"/>
    <property type="match status" value="1"/>
</dbReference>
<dbReference type="GO" id="GO:0003700">
    <property type="term" value="F:DNA-binding transcription factor activity"/>
    <property type="evidence" value="ECO:0007669"/>
    <property type="project" value="InterPro"/>
</dbReference>
<dbReference type="PROSITE" id="PS51000">
    <property type="entry name" value="HTH_DEOR_2"/>
    <property type="match status" value="1"/>
</dbReference>
<reference evidence="7 8" key="2">
    <citation type="submission" date="2017-08" db="EMBL/GenBank/DDBJ databases">
        <authorList>
            <person name="de Groot N.N."/>
        </authorList>
    </citation>
    <scope>NUCLEOTIDE SEQUENCE [LARGE SCALE GENOMIC DNA]</scope>
    <source>
        <strain evidence="7">Orrdi1</strain>
    </source>
</reference>
<dbReference type="SMART" id="SM00420">
    <property type="entry name" value="HTH_DEOR"/>
    <property type="match status" value="1"/>
</dbReference>
<dbReference type="PROSITE" id="PS00894">
    <property type="entry name" value="HTH_DEOR_1"/>
    <property type="match status" value="1"/>
</dbReference>
<evidence type="ECO:0000313" key="7">
    <source>
        <dbReference type="EMBL" id="SOE52418.1"/>
    </source>
</evidence>
<evidence type="ECO:0000256" key="3">
    <source>
        <dbReference type="ARBA" id="ARBA00023125"/>
    </source>
</evidence>
<organism evidence="6 8">
    <name type="scientific">Orrella dioscoreae</name>
    <dbReference type="NCBI Taxonomy" id="1851544"/>
    <lineage>
        <taxon>Bacteria</taxon>
        <taxon>Pseudomonadati</taxon>
        <taxon>Pseudomonadota</taxon>
        <taxon>Betaproteobacteria</taxon>
        <taxon>Burkholderiales</taxon>
        <taxon>Alcaligenaceae</taxon>
        <taxon>Orrella</taxon>
    </lineage>
</organism>
<dbReference type="OrthoDB" id="9814815at2"/>
<sequence>MLQETRLHRIRSLLSSFNQVSTDRIVQDLGVSRETVRRDILELEAEGVLRRVHGGIIATNDEPEPPLAVRQTVRAKEKRAIARAAARLVQPGQTLFVDAGSTTALLAEELSAMTGITLITNGLLVAQQMAAGQAARPANHVILLGGQVNTSLAATCGDVTVSEIHRYRADIALLSPVGVSAEHGATSFEHAEAAIARAMVVQAKRLVILADHSKVGHASRVAYAHAQDIDALVTNRHKDNAEGWDALRRAHVEVVLA</sequence>
<dbReference type="InterPro" id="IPR036388">
    <property type="entry name" value="WH-like_DNA-bd_sf"/>
</dbReference>
<dbReference type="EMBL" id="LT907988">
    <property type="protein sequence ID" value="SOE52418.1"/>
    <property type="molecule type" value="Genomic_DNA"/>
</dbReference>
<evidence type="ECO:0000313" key="8">
    <source>
        <dbReference type="Proteomes" id="UP000078558"/>
    </source>
</evidence>
<dbReference type="KEGG" id="odi:ODI_R4167"/>
<dbReference type="InterPro" id="IPR001034">
    <property type="entry name" value="DeoR_HTH"/>
</dbReference>
<reference evidence="6 8" key="1">
    <citation type="submission" date="2016-06" db="EMBL/GenBank/DDBJ databases">
        <authorList>
            <person name="Kjaerup R.B."/>
            <person name="Dalgaard T.S."/>
            <person name="Juul-Madsen H.R."/>
        </authorList>
    </citation>
    <scope>NUCLEOTIDE SEQUENCE [LARGE SCALE GENOMIC DNA]</scope>
    <source>
        <strain evidence="6">Orrdi1</strain>
    </source>
</reference>
<dbReference type="SUPFAM" id="SSF46785">
    <property type="entry name" value="Winged helix' DNA-binding domain"/>
    <property type="match status" value="1"/>
</dbReference>
<proteinExistence type="predicted"/>
<dbReference type="Proteomes" id="UP000078558">
    <property type="component" value="Chromosome I"/>
</dbReference>
<evidence type="ECO:0000256" key="4">
    <source>
        <dbReference type="ARBA" id="ARBA00023163"/>
    </source>
</evidence>
<dbReference type="PRINTS" id="PR00037">
    <property type="entry name" value="HTHLACR"/>
</dbReference>
<accession>A0A1C3K5N0</accession>
<keyword evidence="1" id="KW-0678">Repressor</keyword>
<evidence type="ECO:0000256" key="2">
    <source>
        <dbReference type="ARBA" id="ARBA00023015"/>
    </source>
</evidence>
<gene>
    <name evidence="6" type="ORF">ODI_00944</name>
    <name evidence="7" type="ORF">ODI_R4167</name>
</gene>
<dbReference type="RefSeq" id="WP_067757295.1">
    <property type="nucleotide sequence ID" value="NZ_LT907988.1"/>
</dbReference>
<dbReference type="AlphaFoldDB" id="A0A1C3K5N0"/>
<evidence type="ECO:0000259" key="5">
    <source>
        <dbReference type="PROSITE" id="PS51000"/>
    </source>
</evidence>
<dbReference type="InterPro" id="IPR014036">
    <property type="entry name" value="DeoR-like_C"/>
</dbReference>
<dbReference type="Gene3D" id="3.40.50.1360">
    <property type="match status" value="1"/>
</dbReference>
<dbReference type="Pfam" id="PF00455">
    <property type="entry name" value="DeoRC"/>
    <property type="match status" value="1"/>
</dbReference>
<dbReference type="InterPro" id="IPR050313">
    <property type="entry name" value="Carb_Metab_HTH_regulators"/>
</dbReference>
<keyword evidence="8" id="KW-1185">Reference proteome</keyword>
<dbReference type="SMART" id="SM01134">
    <property type="entry name" value="DeoRC"/>
    <property type="match status" value="1"/>
</dbReference>
<evidence type="ECO:0000256" key="1">
    <source>
        <dbReference type="ARBA" id="ARBA00022491"/>
    </source>
</evidence>
<dbReference type="STRING" id="1851544.ODI_00944"/>
<evidence type="ECO:0000313" key="6">
    <source>
        <dbReference type="EMBL" id="SBT26819.1"/>
    </source>
</evidence>
<feature type="domain" description="HTH deoR-type" evidence="5">
    <location>
        <begin position="3"/>
        <end position="58"/>
    </location>
</feature>
<keyword evidence="4" id="KW-0804">Transcription</keyword>
<dbReference type="Pfam" id="PF08220">
    <property type="entry name" value="HTH_DeoR"/>
    <property type="match status" value="1"/>
</dbReference>
<keyword evidence="3" id="KW-0238">DNA-binding</keyword>
<dbReference type="SUPFAM" id="SSF100950">
    <property type="entry name" value="NagB/RpiA/CoA transferase-like"/>
    <property type="match status" value="1"/>
</dbReference>
<dbReference type="GO" id="GO:0003677">
    <property type="term" value="F:DNA binding"/>
    <property type="evidence" value="ECO:0007669"/>
    <property type="project" value="UniProtKB-KW"/>
</dbReference>
<protein>
    <submittedName>
        <fullName evidence="6">Transcriptional regulators of sugar metabolism</fullName>
    </submittedName>
</protein>